<name>A0ABQ2F6A6_9MICO</name>
<dbReference type="Proteomes" id="UP000662111">
    <property type="component" value="Unassembled WGS sequence"/>
</dbReference>
<accession>A0ABQ2F6A6</accession>
<evidence type="ECO:0000313" key="2">
    <source>
        <dbReference type="Proteomes" id="UP000662111"/>
    </source>
</evidence>
<keyword evidence="2" id="KW-1185">Reference proteome</keyword>
<proteinExistence type="predicted"/>
<reference evidence="2" key="1">
    <citation type="journal article" date="2019" name="Int. J. Syst. Evol. Microbiol.">
        <title>The Global Catalogue of Microorganisms (GCM) 10K type strain sequencing project: providing services to taxonomists for standard genome sequencing and annotation.</title>
        <authorList>
            <consortium name="The Broad Institute Genomics Platform"/>
            <consortium name="The Broad Institute Genome Sequencing Center for Infectious Disease"/>
            <person name="Wu L."/>
            <person name="Ma J."/>
        </authorList>
    </citation>
    <scope>NUCLEOTIDE SEQUENCE [LARGE SCALE GENOMIC DNA]</scope>
    <source>
        <strain evidence="2">CGMCC 1.5362</strain>
    </source>
</reference>
<protein>
    <recommendedName>
        <fullName evidence="3">TOMM leader peptide-binding protein</fullName>
    </recommendedName>
</protein>
<evidence type="ECO:0008006" key="3">
    <source>
        <dbReference type="Google" id="ProtNLM"/>
    </source>
</evidence>
<dbReference type="Gene3D" id="3.40.50.720">
    <property type="entry name" value="NAD(P)-binding Rossmann-like Domain"/>
    <property type="match status" value="1"/>
</dbReference>
<evidence type="ECO:0000313" key="1">
    <source>
        <dbReference type="EMBL" id="GGK65476.1"/>
    </source>
</evidence>
<sequence length="225" mass="22822">MTVLRRPGGELQVGVGPGAVMLDPGPAVQPDGTGEELGPVLAGALATRGRETGGGPEPPPACAVLGAGSLAGRLRRVLGNVPTESHAGVLVVVHQQVVPLEVGVALARSGTPTVPVVTQHRRVVVGPVVGPGGGPCLHCLDLHRRDKDPAWPALATALGHPAEQVVGPDVPDALARAVEGVVLLLVSAVQGGRPVSPGLGYELGPDAPHVVARRWTAHPACPWHR</sequence>
<dbReference type="EMBL" id="BMLB01000002">
    <property type="protein sequence ID" value="GGK65476.1"/>
    <property type="molecule type" value="Genomic_DNA"/>
</dbReference>
<gene>
    <name evidence="1" type="ORF">GCM10011509_12150</name>
</gene>
<comment type="caution">
    <text evidence="1">The sequence shown here is derived from an EMBL/GenBank/DDBJ whole genome shotgun (WGS) entry which is preliminary data.</text>
</comment>
<organism evidence="1 2">
    <name type="scientific">Ornithinimicrobium pekingense</name>
    <dbReference type="NCBI Taxonomy" id="384677"/>
    <lineage>
        <taxon>Bacteria</taxon>
        <taxon>Bacillati</taxon>
        <taxon>Actinomycetota</taxon>
        <taxon>Actinomycetes</taxon>
        <taxon>Micrococcales</taxon>
        <taxon>Ornithinimicrobiaceae</taxon>
        <taxon>Ornithinimicrobium</taxon>
    </lineage>
</organism>